<evidence type="ECO:0000256" key="4">
    <source>
        <dbReference type="ARBA" id="ARBA00022490"/>
    </source>
</evidence>
<evidence type="ECO:0000256" key="1">
    <source>
        <dbReference type="ARBA" id="ARBA00004496"/>
    </source>
</evidence>
<dbReference type="Pfam" id="PF00400">
    <property type="entry name" value="WD40"/>
    <property type="match status" value="1"/>
</dbReference>
<dbReference type="GO" id="GO:0003779">
    <property type="term" value="F:actin binding"/>
    <property type="evidence" value="ECO:0007669"/>
    <property type="project" value="UniProtKB-KW"/>
</dbReference>
<dbReference type="InterPro" id="IPR011047">
    <property type="entry name" value="Quinoprotein_ADH-like_sf"/>
</dbReference>
<sequence length="1017" mass="111839">MAWRFQASKFKNTTPHVPKKEDTIFDLPIGNLCCSNNGIQASGSYLAFHVEGEGGKLGALPIGTKGRKLRKDISLVCAHSDQVDDFCFMTFDDDLLVTCSRDDSMKIWRLSGEMAKPSLKCEVCIGHGMLLDAMKPHTTASNLIAATSLGNAFIIDIEHKSVVAQVDGFSDKGYSLDWSEDGKLLAVSADRGRQICIYDVRSAISPLKKLDVHQGLGRESRVLFCGGRLLSSGFTSKRTQEVIVFDAGMWDKPIHTQEYVSTTGILMPLYDPDTKLVFLVGKGTNKLFIAEFQSKVPYLSPVYEMSMAEQNLGACLGSKRCVTVMDGEVDTLYQLTRHSIVPVPCIVPRRSYRDFHADLFPATRGPKAGCTSDEWLAGSDALPAKISLAPNTSNSKSCVSPSLHITSAENCLPRVTEKEVSVSIPESIVKSASRPRAQDVLEAMDTGKISVSDNMDTYQAKPEVHELVYTVHDISEKENEVRNKVDSHHKQAEVLPECQKTELSSSQQRSIVSSTEPVVPIRLRQLNKGDEVSGQSLSARVRPKSCVVGQVASKFRHVELKTNGAVFTNLRNVNTQLPLETNGACASGKFIAVPLKGPAGIVGVYDVKKPEKLPDGVMDGIFNKALVTDLHWNPFDDEELAVGTDVGLINFWHLTTDDGPRNEMQPVKVLNMGGNKVLCFQWHPMASDLLAVALSDNSIGICESKTLARRTKIVSHSAPVIALAWSSDGRRLVSIGKDLMLNVHQPQLSDECLIAQKKVLERGHSGRLLYACDDRVIVIVGMTRSSSRQVQLFDASSLHEIHTQQIDSGTQPLVPYYDYDSSVLFLSGKGSRIINMYEVCYDPPYLLPLTPYVSPCIGQAIAFHNKKMCDVMAVEFQRAWRLSEKSIEQLVFRVPRVKKDVFQSDLFPDALVTWRPVMTADEWLAGSTKTPHFESLKPDGVSALGDVLKVTSVLSTALSSAAALPKSVISEPKSKPAVKLEASLQKAEDIWSAKIKDHTLEQDVMEGVSEEEWTEAL</sequence>
<dbReference type="Pfam" id="PF08953">
    <property type="entry name" value="DUF1899"/>
    <property type="match status" value="2"/>
</dbReference>
<evidence type="ECO:0000256" key="7">
    <source>
        <dbReference type="ARBA" id="ARBA00023203"/>
    </source>
</evidence>
<dbReference type="FunFam" id="2.130.10.10:FF:000076">
    <property type="entry name" value="Coronin"/>
    <property type="match status" value="1"/>
</dbReference>
<proteinExistence type="inferred from homology"/>
<dbReference type="PANTHER" id="PTHR10856:SF20">
    <property type="entry name" value="CORONIN-7"/>
    <property type="match status" value="1"/>
</dbReference>
<dbReference type="PANTHER" id="PTHR10856">
    <property type="entry name" value="CORONIN"/>
    <property type="match status" value="1"/>
</dbReference>
<evidence type="ECO:0000313" key="10">
    <source>
        <dbReference type="Proteomes" id="UP000035642"/>
    </source>
</evidence>
<comment type="similarity">
    <text evidence="2">Belongs to the WD repeat coronin family.</text>
</comment>
<dbReference type="Proteomes" id="UP000035642">
    <property type="component" value="Unassembled WGS sequence"/>
</dbReference>
<comment type="subcellular location">
    <subcellularLocation>
        <location evidence="1">Cytoplasm</location>
    </subcellularLocation>
</comment>
<dbReference type="Pfam" id="PF16300">
    <property type="entry name" value="WD40_4"/>
    <property type="match status" value="2"/>
</dbReference>
<dbReference type="SMART" id="SM00320">
    <property type="entry name" value="WD40"/>
    <property type="match status" value="5"/>
</dbReference>
<organism evidence="10 11">
    <name type="scientific">Angiostrongylus cantonensis</name>
    <name type="common">Rat lungworm</name>
    <dbReference type="NCBI Taxonomy" id="6313"/>
    <lineage>
        <taxon>Eukaryota</taxon>
        <taxon>Metazoa</taxon>
        <taxon>Ecdysozoa</taxon>
        <taxon>Nematoda</taxon>
        <taxon>Chromadorea</taxon>
        <taxon>Rhabditida</taxon>
        <taxon>Rhabditina</taxon>
        <taxon>Rhabditomorpha</taxon>
        <taxon>Strongyloidea</taxon>
        <taxon>Metastrongylidae</taxon>
        <taxon>Angiostrongylus</taxon>
    </lineage>
</organism>
<keyword evidence="5" id="KW-0853">WD repeat</keyword>
<keyword evidence="4" id="KW-0963">Cytoplasm</keyword>
<dbReference type="InterPro" id="IPR015943">
    <property type="entry name" value="WD40/YVTN_repeat-like_dom_sf"/>
</dbReference>
<evidence type="ECO:0000256" key="2">
    <source>
        <dbReference type="ARBA" id="ARBA00009482"/>
    </source>
</evidence>
<keyword evidence="6" id="KW-0677">Repeat</keyword>
<dbReference type="GO" id="GO:0005737">
    <property type="term" value="C:cytoplasm"/>
    <property type="evidence" value="ECO:0007669"/>
    <property type="project" value="UniProtKB-SubCell"/>
</dbReference>
<dbReference type="SUPFAM" id="SSF50998">
    <property type="entry name" value="Quinoprotein alcohol dehydrogenase-like"/>
    <property type="match status" value="1"/>
</dbReference>
<protein>
    <recommendedName>
        <fullName evidence="3">Coronin-7</fullName>
    </recommendedName>
</protein>
<keyword evidence="7" id="KW-0009">Actin-binding</keyword>
<reference evidence="11" key="2">
    <citation type="submission" date="2016-04" db="UniProtKB">
        <authorList>
            <consortium name="WormBaseParasite"/>
        </authorList>
    </citation>
    <scope>IDENTIFICATION</scope>
</reference>
<reference evidence="10" key="1">
    <citation type="submission" date="2012-09" db="EMBL/GenBank/DDBJ databases">
        <authorList>
            <person name="Martin A.A."/>
        </authorList>
    </citation>
    <scope>NUCLEOTIDE SEQUENCE</scope>
</reference>
<feature type="domain" description="DUF1899" evidence="9">
    <location>
        <begin position="4"/>
        <end position="66"/>
    </location>
</feature>
<dbReference type="SMART" id="SM01167">
    <property type="entry name" value="DUF1900"/>
    <property type="match status" value="2"/>
</dbReference>
<evidence type="ECO:0000313" key="11">
    <source>
        <dbReference type="WBParaSite" id="ACAC_0001096301-mRNA-1"/>
    </source>
</evidence>
<evidence type="ECO:0000256" key="5">
    <source>
        <dbReference type="ARBA" id="ARBA00022574"/>
    </source>
</evidence>
<feature type="domain" description="DUF1899" evidence="9">
    <location>
        <begin position="550"/>
        <end position="611"/>
    </location>
</feature>
<name>A0A0K0DI71_ANGCA</name>
<dbReference type="SMART" id="SM01166">
    <property type="entry name" value="DUF1899"/>
    <property type="match status" value="2"/>
</dbReference>
<dbReference type="InterPro" id="IPR015048">
    <property type="entry name" value="DUF1899"/>
</dbReference>
<keyword evidence="10" id="KW-1185">Reference proteome</keyword>
<evidence type="ECO:0000256" key="6">
    <source>
        <dbReference type="ARBA" id="ARBA00022737"/>
    </source>
</evidence>
<dbReference type="InterPro" id="IPR001680">
    <property type="entry name" value="WD40_rpt"/>
</dbReference>
<evidence type="ECO:0000256" key="8">
    <source>
        <dbReference type="ARBA" id="ARBA00024838"/>
    </source>
</evidence>
<comment type="function">
    <text evidence="8">F-actin regulator involved in anterograde Golgi to endosome transport: upon ubiquitination via 'Lys-33'-linked ubiquitin chains by the BCR(KLHL20) E3 ubiquitin ligase complex, interacts with EPS15 and localizes to the trans-Golgi network, where it promotes actin polymerization, thereby facilitating post-Golgi trafficking. May play a role in the maintenance of the Golgi apparatus morphology.</text>
</comment>
<accession>A0A0K0DI71</accession>
<evidence type="ECO:0000256" key="3">
    <source>
        <dbReference type="ARBA" id="ARBA00013347"/>
    </source>
</evidence>
<dbReference type="GO" id="GO:0030036">
    <property type="term" value="P:actin cytoskeleton organization"/>
    <property type="evidence" value="ECO:0007669"/>
    <property type="project" value="UniProtKB-ARBA"/>
</dbReference>
<dbReference type="AlphaFoldDB" id="A0A0K0DI71"/>
<evidence type="ECO:0000259" key="9">
    <source>
        <dbReference type="SMART" id="SM01166"/>
    </source>
</evidence>
<dbReference type="InterPro" id="IPR015505">
    <property type="entry name" value="Coronin"/>
</dbReference>
<dbReference type="WBParaSite" id="ACAC_0001096301-mRNA-1">
    <property type="protein sequence ID" value="ACAC_0001096301-mRNA-1"/>
    <property type="gene ID" value="ACAC_0001096301"/>
</dbReference>
<dbReference type="Gene3D" id="2.130.10.10">
    <property type="entry name" value="YVTN repeat-like/Quinoprotein amine dehydrogenase"/>
    <property type="match status" value="2"/>
</dbReference>